<dbReference type="SUPFAM" id="SSF56300">
    <property type="entry name" value="Metallo-dependent phosphatases"/>
    <property type="match status" value="1"/>
</dbReference>
<evidence type="ECO:0000256" key="4">
    <source>
        <dbReference type="ARBA" id="ARBA00025742"/>
    </source>
</evidence>
<feature type="domain" description="Calcineurin-like phosphoesterase" evidence="5">
    <location>
        <begin position="1"/>
        <end position="240"/>
    </location>
</feature>
<comment type="similarity">
    <text evidence="4">Belongs to the cyclic nucleotide phosphodiesterase class-III family.</text>
</comment>
<dbReference type="AlphaFoldDB" id="B3QT20"/>
<dbReference type="InterPro" id="IPR029052">
    <property type="entry name" value="Metallo-depent_PP-like"/>
</dbReference>
<reference evidence="6 7" key="1">
    <citation type="submission" date="2008-06" db="EMBL/GenBank/DDBJ databases">
        <title>Complete sequence of Chloroherpeton thalassium ATCC 35110.</title>
        <authorList>
            <consortium name="US DOE Joint Genome Institute"/>
            <person name="Lucas S."/>
            <person name="Copeland A."/>
            <person name="Lapidus A."/>
            <person name="Glavina del Rio T."/>
            <person name="Dalin E."/>
            <person name="Tice H."/>
            <person name="Bruce D."/>
            <person name="Goodwin L."/>
            <person name="Pitluck S."/>
            <person name="Schmutz J."/>
            <person name="Larimer F."/>
            <person name="Land M."/>
            <person name="Hauser L."/>
            <person name="Kyrpides N."/>
            <person name="Mikhailova N."/>
            <person name="Liu Z."/>
            <person name="Li T."/>
            <person name="Zhao F."/>
            <person name="Overmann J."/>
            <person name="Bryant D.A."/>
            <person name="Richardson P."/>
        </authorList>
    </citation>
    <scope>NUCLEOTIDE SEQUENCE [LARGE SCALE GENOMIC DNA]</scope>
    <source>
        <strain evidence="7">ATCC 35110 / GB-78</strain>
    </source>
</reference>
<keyword evidence="3" id="KW-0408">Iron</keyword>
<dbReference type="PANTHER" id="PTHR42988">
    <property type="entry name" value="PHOSPHOHYDROLASE"/>
    <property type="match status" value="1"/>
</dbReference>
<evidence type="ECO:0000256" key="1">
    <source>
        <dbReference type="ARBA" id="ARBA00022723"/>
    </source>
</evidence>
<evidence type="ECO:0000313" key="6">
    <source>
        <dbReference type="EMBL" id="ACF12663.1"/>
    </source>
</evidence>
<dbReference type="eggNOG" id="COG1409">
    <property type="taxonomic scope" value="Bacteria"/>
</dbReference>
<sequence length="288" mass="32843">MKIAHISDIHIDHVALPNRSEQFENLIINIFEEGFDHLIITGDVTDVAREEDMLLVKDIFERNGLLDWKKITLIPGNHDLFGKYEFNAERVLSNAIRASGTNSLKKLQIFCEIFRDVMTPNNTARYYFPFVKIFNGPGEGVAIVAFNSVFEFSLANNPIGSRGYIRTEELRAMLDPEVLDVLKGKFVIALCHHAYKILESAIAPYEQAFVWTMELINRSEYVDTLRKIHAKVALHGHLHKTETYEVDGITFMNAGAFKRDQTLVNSLKIHEDGGFSQKFLKFYSTVAV</sequence>
<dbReference type="OrthoDB" id="597003at2"/>
<evidence type="ECO:0000256" key="2">
    <source>
        <dbReference type="ARBA" id="ARBA00022801"/>
    </source>
</evidence>
<keyword evidence="7" id="KW-1185">Reference proteome</keyword>
<dbReference type="KEGG" id="cts:Ctha_0192"/>
<dbReference type="InterPro" id="IPR050884">
    <property type="entry name" value="CNP_phosphodiesterase-III"/>
</dbReference>
<organism evidence="6 7">
    <name type="scientific">Chloroherpeton thalassium (strain ATCC 35110 / GB-78)</name>
    <dbReference type="NCBI Taxonomy" id="517418"/>
    <lineage>
        <taxon>Bacteria</taxon>
        <taxon>Pseudomonadati</taxon>
        <taxon>Chlorobiota</taxon>
        <taxon>Chlorobiia</taxon>
        <taxon>Chlorobiales</taxon>
        <taxon>Chloroherpetonaceae</taxon>
        <taxon>Chloroherpeton</taxon>
    </lineage>
</organism>
<protein>
    <submittedName>
        <fullName evidence="6">Metallophosphoesterase</fullName>
    </submittedName>
</protein>
<evidence type="ECO:0000256" key="3">
    <source>
        <dbReference type="ARBA" id="ARBA00023004"/>
    </source>
</evidence>
<accession>B3QT20</accession>
<dbReference type="Pfam" id="PF00149">
    <property type="entry name" value="Metallophos"/>
    <property type="match status" value="1"/>
</dbReference>
<dbReference type="PANTHER" id="PTHR42988:SF2">
    <property type="entry name" value="CYCLIC NUCLEOTIDE PHOSPHODIESTERASE CBUA0032-RELATED"/>
    <property type="match status" value="1"/>
</dbReference>
<evidence type="ECO:0000313" key="7">
    <source>
        <dbReference type="Proteomes" id="UP000001208"/>
    </source>
</evidence>
<keyword evidence="1" id="KW-0479">Metal-binding</keyword>
<dbReference type="Gene3D" id="3.60.21.10">
    <property type="match status" value="1"/>
</dbReference>
<proteinExistence type="inferred from homology"/>
<dbReference type="Proteomes" id="UP000001208">
    <property type="component" value="Chromosome"/>
</dbReference>
<gene>
    <name evidence="6" type="ordered locus">Ctha_0192</name>
</gene>
<dbReference type="RefSeq" id="WP_012498747.1">
    <property type="nucleotide sequence ID" value="NC_011026.1"/>
</dbReference>
<dbReference type="STRING" id="517418.Ctha_0192"/>
<evidence type="ECO:0000259" key="5">
    <source>
        <dbReference type="Pfam" id="PF00149"/>
    </source>
</evidence>
<dbReference type="GO" id="GO:0016787">
    <property type="term" value="F:hydrolase activity"/>
    <property type="evidence" value="ECO:0007669"/>
    <property type="project" value="UniProtKB-KW"/>
</dbReference>
<dbReference type="HOGENOM" id="CLU_959280_0_0_10"/>
<dbReference type="GO" id="GO:0046872">
    <property type="term" value="F:metal ion binding"/>
    <property type="evidence" value="ECO:0007669"/>
    <property type="project" value="UniProtKB-KW"/>
</dbReference>
<name>B3QT20_CHLT3</name>
<dbReference type="EMBL" id="CP001100">
    <property type="protein sequence ID" value="ACF12663.1"/>
    <property type="molecule type" value="Genomic_DNA"/>
</dbReference>
<keyword evidence="2" id="KW-0378">Hydrolase</keyword>
<dbReference type="InterPro" id="IPR004843">
    <property type="entry name" value="Calcineurin-like_PHP"/>
</dbReference>